<dbReference type="InParanoid" id="A7T7E7"/>
<dbReference type="AlphaFoldDB" id="A7T7E7"/>
<protein>
    <submittedName>
        <fullName evidence="2">Uncharacterized protein</fullName>
    </submittedName>
</protein>
<evidence type="ECO:0000256" key="1">
    <source>
        <dbReference type="SAM" id="MobiDB-lite"/>
    </source>
</evidence>
<reference evidence="2 3" key="1">
    <citation type="journal article" date="2007" name="Science">
        <title>Sea anemone genome reveals ancestral eumetazoan gene repertoire and genomic organization.</title>
        <authorList>
            <person name="Putnam N.H."/>
            <person name="Srivastava M."/>
            <person name="Hellsten U."/>
            <person name="Dirks B."/>
            <person name="Chapman J."/>
            <person name="Salamov A."/>
            <person name="Terry A."/>
            <person name="Shapiro H."/>
            <person name="Lindquist E."/>
            <person name="Kapitonov V.V."/>
            <person name="Jurka J."/>
            <person name="Genikhovich G."/>
            <person name="Grigoriev I.V."/>
            <person name="Lucas S.M."/>
            <person name="Steele R.E."/>
            <person name="Finnerty J.R."/>
            <person name="Technau U."/>
            <person name="Martindale M.Q."/>
            <person name="Rokhsar D.S."/>
        </authorList>
    </citation>
    <scope>NUCLEOTIDE SEQUENCE [LARGE SCALE GENOMIC DNA]</scope>
    <source>
        <strain evidence="3">CH2 X CH6</strain>
    </source>
</reference>
<sequence>MAGVFLCPQTCGFGKVIALQVAREVEKALPRESGESTTKYNARVKGEQYRKYRSYFPPQVTGDAFDIEFLKFHRKLPGLRNAMNKWNTRKAEEKSKFMETFSREKWQANSIPLPTHLLRIDQDDGTTLRIRIDPESVPADTRNASDETSEEDENAVSITLAPDKVVCHNAGFPLPEEVPPVPLIATADIMDATESEDENVVGITLARDEVVCIDPDLPPPEEKHANEGNSTTSLPTSLTPEPATRTTDSSTELTSRLGKALEIVVGKTTETFRKKLLADHLFHDISANFLCYTL</sequence>
<accession>A7T7E7</accession>
<dbReference type="EMBL" id="DS472027">
    <property type="protein sequence ID" value="EDO28104.1"/>
    <property type="molecule type" value="Genomic_DNA"/>
</dbReference>
<feature type="region of interest" description="Disordered" evidence="1">
    <location>
        <begin position="134"/>
        <end position="155"/>
    </location>
</feature>
<name>A7T7E7_NEMVE</name>
<evidence type="ECO:0000313" key="3">
    <source>
        <dbReference type="Proteomes" id="UP000001593"/>
    </source>
</evidence>
<keyword evidence="3" id="KW-1185">Reference proteome</keyword>
<evidence type="ECO:0000313" key="2">
    <source>
        <dbReference type="EMBL" id="EDO28104.1"/>
    </source>
</evidence>
<dbReference type="Proteomes" id="UP000001593">
    <property type="component" value="Unassembled WGS sequence"/>
</dbReference>
<proteinExistence type="predicted"/>
<feature type="compositionally biased region" description="Low complexity" evidence="1">
    <location>
        <begin position="230"/>
        <end position="240"/>
    </location>
</feature>
<dbReference type="HOGENOM" id="CLU_947663_0_0_1"/>
<gene>
    <name evidence="2" type="ORF">NEMVEDRAFT_v1g248798</name>
</gene>
<feature type="region of interest" description="Disordered" evidence="1">
    <location>
        <begin position="216"/>
        <end position="252"/>
    </location>
</feature>
<organism evidence="2 3">
    <name type="scientific">Nematostella vectensis</name>
    <name type="common">Starlet sea anemone</name>
    <dbReference type="NCBI Taxonomy" id="45351"/>
    <lineage>
        <taxon>Eukaryota</taxon>
        <taxon>Metazoa</taxon>
        <taxon>Cnidaria</taxon>
        <taxon>Anthozoa</taxon>
        <taxon>Hexacorallia</taxon>
        <taxon>Actiniaria</taxon>
        <taxon>Edwardsiidae</taxon>
        <taxon>Nematostella</taxon>
    </lineage>
</organism>